<sequence>MRFCIQVSRKIIDPNDFRNNYYVFEADQLVAMSYPNASLVRSPDMKTIGIKATKQDETPFTKEEKIALRKQLICFKNTALIVEKSFLTEEAIENCTVPVVVDFEMAEVEKEEKNGICEAEARVRAFMRMLRVKEDTVGDEGYEKNVGGKSFIKDYKKDWSTHPKVSIYIKRIRDSSNAAGAYQFMGKTYDEVIKNYGKRYKITDFSKEAQDKMCLILMKHYYTQDRPKEFYDTQSENRKVWRKRFKGQQGDIIQFVIDNDIRRAALLSSLCWASLPDSPYGQQSAKYTFADVKTIYDNYLKEELINPSNELYLKKGFLKEFGYDCCTGQSDLEVGSCNECNQDHYDIARPEHWVHQKPEECWQASIEILANYGLKNNSGYSQNRIIMADQSGTKLIPKETQKALDYIDSQLKIGKPVVVGLDDNLRKGTYNSHKATEHFFVLVGKGCEDGKRYYRFFDVGARSRELGTGKNSRLFLLDNDLLQGKSAGGSHTYTITEVRKNN</sequence>
<dbReference type="AlphaFoldDB" id="A0A9X3CAN9"/>
<keyword evidence="1" id="KW-0378">Hydrolase</keyword>
<protein>
    <submittedName>
        <fullName evidence="1">Glycoside hydrolase family 104 protein</fullName>
    </submittedName>
</protein>
<reference evidence="1" key="1">
    <citation type="submission" date="2022-10" db="EMBL/GenBank/DDBJ databases">
        <title>Two novel species of Flavobacterium.</title>
        <authorList>
            <person name="Liu Q."/>
            <person name="Xin Y.-H."/>
        </authorList>
    </citation>
    <scope>NUCLEOTIDE SEQUENCE</scope>
    <source>
        <strain evidence="1">LS1R47</strain>
    </source>
</reference>
<gene>
    <name evidence="1" type="ORF">OIU80_20575</name>
</gene>
<comment type="caution">
    <text evidence="1">The sequence shown here is derived from an EMBL/GenBank/DDBJ whole genome shotgun (WGS) entry which is preliminary data.</text>
</comment>
<dbReference type="InterPro" id="IPR023346">
    <property type="entry name" value="Lysozyme-like_dom_sf"/>
</dbReference>
<evidence type="ECO:0000313" key="2">
    <source>
        <dbReference type="Proteomes" id="UP001151133"/>
    </source>
</evidence>
<dbReference type="SUPFAM" id="SSF53955">
    <property type="entry name" value="Lysozyme-like"/>
    <property type="match status" value="1"/>
</dbReference>
<name>A0A9X3CAN9_9FLAO</name>
<organism evidence="1 2">
    <name type="scientific">Flavobacterium frigoritolerans</name>
    <dbReference type="NCBI Taxonomy" id="2987686"/>
    <lineage>
        <taxon>Bacteria</taxon>
        <taxon>Pseudomonadati</taxon>
        <taxon>Bacteroidota</taxon>
        <taxon>Flavobacteriia</taxon>
        <taxon>Flavobacteriales</taxon>
        <taxon>Flavobacteriaceae</taxon>
        <taxon>Flavobacterium</taxon>
    </lineage>
</organism>
<keyword evidence="2" id="KW-1185">Reference proteome</keyword>
<evidence type="ECO:0000313" key="1">
    <source>
        <dbReference type="EMBL" id="MCV9934683.1"/>
    </source>
</evidence>
<proteinExistence type="predicted"/>
<dbReference type="GO" id="GO:0016787">
    <property type="term" value="F:hydrolase activity"/>
    <property type="evidence" value="ECO:0007669"/>
    <property type="project" value="UniProtKB-KW"/>
</dbReference>
<dbReference type="CDD" id="cd00736">
    <property type="entry name" value="lambda_lys-like"/>
    <property type="match status" value="1"/>
</dbReference>
<dbReference type="RefSeq" id="WP_264288845.1">
    <property type="nucleotide sequence ID" value="NZ_JAOZEV010000038.1"/>
</dbReference>
<dbReference type="Gene3D" id="1.10.530.10">
    <property type="match status" value="1"/>
</dbReference>
<accession>A0A9X3CAN9</accession>
<dbReference type="EMBL" id="JAOZEV010000038">
    <property type="protein sequence ID" value="MCV9934683.1"/>
    <property type="molecule type" value="Genomic_DNA"/>
</dbReference>
<dbReference type="Proteomes" id="UP001151133">
    <property type="component" value="Unassembled WGS sequence"/>
</dbReference>